<proteinExistence type="predicted"/>
<dbReference type="OrthoDB" id="2688374at2759"/>
<dbReference type="Proteomes" id="UP000714275">
    <property type="component" value="Unassembled WGS sequence"/>
</dbReference>
<dbReference type="EMBL" id="JABBWD010000011">
    <property type="protein sequence ID" value="KAG1779781.1"/>
    <property type="molecule type" value="Genomic_DNA"/>
</dbReference>
<evidence type="ECO:0000313" key="3">
    <source>
        <dbReference type="Proteomes" id="UP000714275"/>
    </source>
</evidence>
<dbReference type="AlphaFoldDB" id="A0A9P7A055"/>
<evidence type="ECO:0000256" key="1">
    <source>
        <dbReference type="SAM" id="MobiDB-lite"/>
    </source>
</evidence>
<name>A0A9P7A055_9AGAM</name>
<protein>
    <submittedName>
        <fullName evidence="2">Uncharacterized protein</fullName>
    </submittedName>
</protein>
<feature type="region of interest" description="Disordered" evidence="1">
    <location>
        <begin position="24"/>
        <end position="44"/>
    </location>
</feature>
<keyword evidence="3" id="KW-1185">Reference proteome</keyword>
<organism evidence="2 3">
    <name type="scientific">Suillus placidus</name>
    <dbReference type="NCBI Taxonomy" id="48579"/>
    <lineage>
        <taxon>Eukaryota</taxon>
        <taxon>Fungi</taxon>
        <taxon>Dikarya</taxon>
        <taxon>Basidiomycota</taxon>
        <taxon>Agaricomycotina</taxon>
        <taxon>Agaricomycetes</taxon>
        <taxon>Agaricomycetidae</taxon>
        <taxon>Boletales</taxon>
        <taxon>Suillineae</taxon>
        <taxon>Suillaceae</taxon>
        <taxon>Suillus</taxon>
    </lineage>
</organism>
<sequence>MPALVTHPDTSSYQAPLARTPYKRYETRSSTSAVTPKVESDHRPISKKYTAPSSLLMNANSQDPIIKIPVVVEEVQEIKPVEPIPVTAAVAPMSKDAPRRSLHRDQLTPSEFRLEVLDPGCKEFASVKAQEFEFIQYAVGETDKVLKKPRLTYNYTTLLLTIKMPSTLHEEPFDYLKDCLTFAIGSLPYDRDVIRPMVYMNYDLELEDQAVTPDMTIGLTSVDGPTEVILISALGECALLEDTDHAFDKMEAEILAHPETILAAIVVIHEAITYKSPDANSTAFTALHNWR</sequence>
<comment type="caution">
    <text evidence="2">The sequence shown here is derived from an EMBL/GenBank/DDBJ whole genome shotgun (WGS) entry which is preliminary data.</text>
</comment>
<gene>
    <name evidence="2" type="ORF">EV702DRAFT_1195140</name>
</gene>
<accession>A0A9P7A055</accession>
<evidence type="ECO:0000313" key="2">
    <source>
        <dbReference type="EMBL" id="KAG1779781.1"/>
    </source>
</evidence>
<reference evidence="2" key="1">
    <citation type="journal article" date="2020" name="New Phytol.">
        <title>Comparative genomics reveals dynamic genome evolution in host specialist ectomycorrhizal fungi.</title>
        <authorList>
            <person name="Lofgren L.A."/>
            <person name="Nguyen N.H."/>
            <person name="Vilgalys R."/>
            <person name="Ruytinx J."/>
            <person name="Liao H.L."/>
            <person name="Branco S."/>
            <person name="Kuo A."/>
            <person name="LaButti K."/>
            <person name="Lipzen A."/>
            <person name="Andreopoulos W."/>
            <person name="Pangilinan J."/>
            <person name="Riley R."/>
            <person name="Hundley H."/>
            <person name="Na H."/>
            <person name="Barry K."/>
            <person name="Grigoriev I.V."/>
            <person name="Stajich J.E."/>
            <person name="Kennedy P.G."/>
        </authorList>
    </citation>
    <scope>NUCLEOTIDE SEQUENCE</scope>
    <source>
        <strain evidence="2">DOB743</strain>
    </source>
</reference>